<dbReference type="EMBL" id="CACVAT010000491">
    <property type="protein sequence ID" value="CAA6829020.1"/>
    <property type="molecule type" value="Genomic_DNA"/>
</dbReference>
<evidence type="ECO:0000256" key="1">
    <source>
        <dbReference type="SAM" id="MobiDB-lite"/>
    </source>
</evidence>
<sequence length="156" mass="17583">MGMTIVNESMVNNGKKVSDLQVSQFESDETSASSAEAPPAPKRGRPKGARTTTLAKARREAADEKAKLKRDFSKINDALQNELEVLQDKYDKDIAQLNDELEVLKRREVNYRLALGERLHEVADYLQTTLLSWGDAELEEAVIDKRGRGRPRKTLK</sequence>
<feature type="region of interest" description="Disordered" evidence="1">
    <location>
        <begin position="1"/>
        <end position="62"/>
    </location>
</feature>
<feature type="compositionally biased region" description="Polar residues" evidence="1">
    <location>
        <begin position="1"/>
        <end position="12"/>
    </location>
</feature>
<accession>A0A6S6UK19</accession>
<gene>
    <name evidence="2" type="ORF">HELGO_WM21233</name>
</gene>
<dbReference type="AlphaFoldDB" id="A0A6S6UK19"/>
<name>A0A6S6UK19_9GAMM</name>
<keyword evidence="2" id="KW-0238">DNA-binding</keyword>
<organism evidence="2">
    <name type="scientific">uncultured Thiotrichaceae bacterium</name>
    <dbReference type="NCBI Taxonomy" id="298394"/>
    <lineage>
        <taxon>Bacteria</taxon>
        <taxon>Pseudomonadati</taxon>
        <taxon>Pseudomonadota</taxon>
        <taxon>Gammaproteobacteria</taxon>
        <taxon>Thiotrichales</taxon>
        <taxon>Thiotrichaceae</taxon>
        <taxon>environmental samples</taxon>
    </lineage>
</organism>
<reference evidence="2" key="1">
    <citation type="submission" date="2020-01" db="EMBL/GenBank/DDBJ databases">
        <authorList>
            <person name="Meier V. D."/>
            <person name="Meier V D."/>
        </authorList>
    </citation>
    <scope>NUCLEOTIDE SEQUENCE</scope>
    <source>
        <strain evidence="2">HLG_WM_MAG_09</strain>
    </source>
</reference>
<protein>
    <submittedName>
        <fullName evidence="2">DNA-binding protein</fullName>
    </submittedName>
</protein>
<evidence type="ECO:0000313" key="2">
    <source>
        <dbReference type="EMBL" id="CAA6829020.1"/>
    </source>
</evidence>
<proteinExistence type="predicted"/>
<dbReference type="GO" id="GO:0003677">
    <property type="term" value="F:DNA binding"/>
    <property type="evidence" value="ECO:0007669"/>
    <property type="project" value="UniProtKB-KW"/>
</dbReference>